<keyword evidence="1" id="KW-0812">Transmembrane</keyword>
<organism evidence="2 3">
    <name type="scientific">Corchorus olitorius</name>
    <dbReference type="NCBI Taxonomy" id="93759"/>
    <lineage>
        <taxon>Eukaryota</taxon>
        <taxon>Viridiplantae</taxon>
        <taxon>Streptophyta</taxon>
        <taxon>Embryophyta</taxon>
        <taxon>Tracheophyta</taxon>
        <taxon>Spermatophyta</taxon>
        <taxon>Magnoliopsida</taxon>
        <taxon>eudicotyledons</taxon>
        <taxon>Gunneridae</taxon>
        <taxon>Pentapetalae</taxon>
        <taxon>rosids</taxon>
        <taxon>malvids</taxon>
        <taxon>Malvales</taxon>
        <taxon>Malvaceae</taxon>
        <taxon>Grewioideae</taxon>
        <taxon>Apeibeae</taxon>
        <taxon>Corchorus</taxon>
    </lineage>
</organism>
<dbReference type="AlphaFoldDB" id="A0A1R3JRH2"/>
<protein>
    <submittedName>
        <fullName evidence="2">Uncharacterized protein</fullName>
    </submittedName>
</protein>
<gene>
    <name evidence="2" type="ORF">COLO4_14660</name>
</gene>
<dbReference type="Pfam" id="PF03140">
    <property type="entry name" value="DUF247"/>
    <property type="match status" value="1"/>
</dbReference>
<dbReference type="InterPro" id="IPR004158">
    <property type="entry name" value="DUF247_pln"/>
</dbReference>
<reference evidence="3" key="1">
    <citation type="submission" date="2013-09" db="EMBL/GenBank/DDBJ databases">
        <title>Corchorus olitorius genome sequencing.</title>
        <authorList>
            <person name="Alam M."/>
            <person name="Haque M.S."/>
            <person name="Islam M.S."/>
            <person name="Emdad E.M."/>
            <person name="Islam M.M."/>
            <person name="Ahmed B."/>
            <person name="Halim A."/>
            <person name="Hossen Q.M.M."/>
            <person name="Hossain M.Z."/>
            <person name="Ahmed R."/>
            <person name="Khan M.M."/>
            <person name="Islam R."/>
            <person name="Rashid M.M."/>
            <person name="Khan S.A."/>
            <person name="Rahman M.S."/>
            <person name="Alam M."/>
            <person name="Yahiya A.S."/>
            <person name="Khan M.S."/>
            <person name="Azam M.S."/>
            <person name="Haque T."/>
            <person name="Lashkar M.Z.H."/>
            <person name="Akhand A.I."/>
            <person name="Morshed G."/>
            <person name="Roy S."/>
            <person name="Uddin K.S."/>
            <person name="Rabeya T."/>
            <person name="Hossain A.S."/>
            <person name="Chowdhury A."/>
            <person name="Snigdha A.R."/>
            <person name="Mortoza M.S."/>
            <person name="Matin S.A."/>
            <person name="Hoque S.M.E."/>
            <person name="Islam M.K."/>
            <person name="Roy D.K."/>
            <person name="Haider R."/>
            <person name="Moosa M.M."/>
            <person name="Elias S.M."/>
            <person name="Hasan A.M."/>
            <person name="Jahan S."/>
            <person name="Shafiuddin M."/>
            <person name="Mahmood N."/>
            <person name="Shommy N.S."/>
        </authorList>
    </citation>
    <scope>NUCLEOTIDE SEQUENCE [LARGE SCALE GENOMIC DNA]</scope>
    <source>
        <strain evidence="3">cv. O-4</strain>
    </source>
</reference>
<dbReference type="PANTHER" id="PTHR31549">
    <property type="entry name" value="PROTEIN, PUTATIVE (DUF247)-RELATED-RELATED"/>
    <property type="match status" value="1"/>
</dbReference>
<keyword evidence="1" id="KW-0472">Membrane</keyword>
<name>A0A1R3JRH2_9ROSI</name>
<comment type="caution">
    <text evidence="2">The sequence shown here is derived from an EMBL/GenBank/DDBJ whole genome shotgun (WGS) entry which is preliminary data.</text>
</comment>
<dbReference type="Proteomes" id="UP000187203">
    <property type="component" value="Unassembled WGS sequence"/>
</dbReference>
<dbReference type="OrthoDB" id="974383at2759"/>
<evidence type="ECO:0000313" key="3">
    <source>
        <dbReference type="Proteomes" id="UP000187203"/>
    </source>
</evidence>
<evidence type="ECO:0000256" key="1">
    <source>
        <dbReference type="SAM" id="Phobius"/>
    </source>
</evidence>
<accession>A0A1R3JRH2</accession>
<dbReference type="PANTHER" id="PTHR31549:SF289">
    <property type="match status" value="1"/>
</dbReference>
<evidence type="ECO:0000313" key="2">
    <source>
        <dbReference type="EMBL" id="OMO97400.1"/>
    </source>
</evidence>
<sequence length="517" mass="59481">MFSESIFTSSYNEKEWVVELKDILEKNKEAKEVLVSVFEVPEALRSVNPVAYAPQMLAFGPYHHFRPKLYQMQRFKVAAAMTAKRDWLKVDFQQLFVQMGTLVSNIRTCYQTHLYIQDDTLAWLLAIDGLALLKVLHSSLYYQKNYLPKSPWTNPFGDFSDRNPDLDMVIRDMLMLETQIPMIVLTTISENCHDGFDRLQSYIDFIEAISPLQLPAASKVSASDVVNYKHLLDLFYQLICPKQEGINSFQKFDETKFDENLGNSSSLSPPPDCNVFRRFLGSVSKFQFQFAALPEKLLNLVFTSLQLLGISTHDFFDKDRAWIPTASQLVKTGVKFSICEGIRDIKFDNQTLELPLITLNSKSNQEKILSSKLTSEVILRNLVAFESLSKDRSESLPFTRYTQLMNGIIDNDEDVNLLKNSDIIKGDLASDEIAKLFNNLSETIQPKDRDMNIDEAITKINSYYDNTMRVKTNKLMKKYIYSSWKFLTVLATFLLLALLFLETFCGFYACHTVRFKP</sequence>
<dbReference type="STRING" id="93759.A0A1R3JRH2"/>
<feature type="transmembrane region" description="Helical" evidence="1">
    <location>
        <begin position="486"/>
        <end position="509"/>
    </location>
</feature>
<dbReference type="EMBL" id="AWUE01015448">
    <property type="protein sequence ID" value="OMO97400.1"/>
    <property type="molecule type" value="Genomic_DNA"/>
</dbReference>
<proteinExistence type="predicted"/>
<keyword evidence="3" id="KW-1185">Reference proteome</keyword>
<keyword evidence="1" id="KW-1133">Transmembrane helix</keyword>